<feature type="region of interest" description="Disordered" evidence="1">
    <location>
        <begin position="1"/>
        <end position="64"/>
    </location>
</feature>
<sequence>MGTYVPKSKQKIPSDGEGVNVRPKRNIKRPQSSREMGANSDKSDESTDVDYYFSDEDESSECKDTLDVDDFDSEEESDSEGVHPFDIKLKRGNGEGDDGLKNIYKNGRMYTPKRWGEIVLKPWLMFMSKGDFLSVLSDYCVQEGFSVVVLKFDKHRYTAEYSGQMCTWKIHSSCLRDSITWAIKSVTGVHKECFNIKRNPMETVS</sequence>
<dbReference type="InterPro" id="IPR004332">
    <property type="entry name" value="Transposase_MuDR"/>
</dbReference>
<name>A0AAW1HD55_SAPOF</name>
<accession>A0AAW1HD55</accession>
<reference evidence="3" key="1">
    <citation type="submission" date="2024-03" db="EMBL/GenBank/DDBJ databases">
        <title>WGS assembly of Saponaria officinalis var. Norfolk2.</title>
        <authorList>
            <person name="Jenkins J."/>
            <person name="Shu S."/>
            <person name="Grimwood J."/>
            <person name="Barry K."/>
            <person name="Goodstein D."/>
            <person name="Schmutz J."/>
            <person name="Leebens-Mack J."/>
            <person name="Osbourn A."/>
        </authorList>
    </citation>
    <scope>NUCLEOTIDE SEQUENCE [LARGE SCALE GENOMIC DNA]</scope>
    <source>
        <strain evidence="3">JIC</strain>
    </source>
</reference>
<dbReference type="AlphaFoldDB" id="A0AAW1HD55"/>
<dbReference type="Proteomes" id="UP001443914">
    <property type="component" value="Unassembled WGS sequence"/>
</dbReference>
<protein>
    <recommendedName>
        <fullName evidence="2">Transposase MuDR plant domain-containing protein</fullName>
    </recommendedName>
</protein>
<evidence type="ECO:0000259" key="2">
    <source>
        <dbReference type="Pfam" id="PF03108"/>
    </source>
</evidence>
<evidence type="ECO:0000256" key="1">
    <source>
        <dbReference type="SAM" id="MobiDB-lite"/>
    </source>
</evidence>
<organism evidence="3 4">
    <name type="scientific">Saponaria officinalis</name>
    <name type="common">Common soapwort</name>
    <name type="synonym">Lychnis saponaria</name>
    <dbReference type="NCBI Taxonomy" id="3572"/>
    <lineage>
        <taxon>Eukaryota</taxon>
        <taxon>Viridiplantae</taxon>
        <taxon>Streptophyta</taxon>
        <taxon>Embryophyta</taxon>
        <taxon>Tracheophyta</taxon>
        <taxon>Spermatophyta</taxon>
        <taxon>Magnoliopsida</taxon>
        <taxon>eudicotyledons</taxon>
        <taxon>Gunneridae</taxon>
        <taxon>Pentapetalae</taxon>
        <taxon>Caryophyllales</taxon>
        <taxon>Caryophyllaceae</taxon>
        <taxon>Caryophylleae</taxon>
        <taxon>Saponaria</taxon>
    </lineage>
</organism>
<dbReference type="EMBL" id="JBDFQZ010000012">
    <property type="protein sequence ID" value="KAK9674005.1"/>
    <property type="molecule type" value="Genomic_DNA"/>
</dbReference>
<proteinExistence type="predicted"/>
<keyword evidence="4" id="KW-1185">Reference proteome</keyword>
<gene>
    <name evidence="3" type="ORF">RND81_12G204600</name>
</gene>
<dbReference type="Pfam" id="PF03108">
    <property type="entry name" value="DBD_Tnp_Mut"/>
    <property type="match status" value="1"/>
</dbReference>
<comment type="caution">
    <text evidence="3">The sequence shown here is derived from an EMBL/GenBank/DDBJ whole genome shotgun (WGS) entry which is preliminary data.</text>
</comment>
<feature type="domain" description="Transposase MuDR plant" evidence="2">
    <location>
        <begin position="125"/>
        <end position="180"/>
    </location>
</feature>
<evidence type="ECO:0000313" key="3">
    <source>
        <dbReference type="EMBL" id="KAK9674005.1"/>
    </source>
</evidence>
<evidence type="ECO:0000313" key="4">
    <source>
        <dbReference type="Proteomes" id="UP001443914"/>
    </source>
</evidence>